<organism evidence="4 5">
    <name type="scientific">Parabacteroides faecis</name>
    <dbReference type="NCBI Taxonomy" id="1217282"/>
    <lineage>
        <taxon>Bacteria</taxon>
        <taxon>Pseudomonadati</taxon>
        <taxon>Bacteroidota</taxon>
        <taxon>Bacteroidia</taxon>
        <taxon>Bacteroidales</taxon>
        <taxon>Tannerellaceae</taxon>
        <taxon>Parabacteroides</taxon>
    </lineage>
</organism>
<dbReference type="SUPFAM" id="SSF47729">
    <property type="entry name" value="IHF-like DNA-binding proteins"/>
    <property type="match status" value="1"/>
</dbReference>
<comment type="caution">
    <text evidence="4">The sequence shown here is derived from an EMBL/GenBank/DDBJ whole genome shotgun (WGS) entry which is preliminary data.</text>
</comment>
<reference evidence="4 5" key="1">
    <citation type="submission" date="2020-08" db="EMBL/GenBank/DDBJ databases">
        <title>Genomic Encyclopedia of Type Strains, Phase IV (KMG-IV): sequencing the most valuable type-strain genomes for metagenomic binning, comparative biology and taxonomic classification.</title>
        <authorList>
            <person name="Goeker M."/>
        </authorList>
    </citation>
    <scope>NUCLEOTIDE SEQUENCE [LARGE SCALE GENOMIC DNA]</scope>
    <source>
        <strain evidence="4 5">DSM 102983</strain>
    </source>
</reference>
<keyword evidence="1" id="KW-0238">DNA-binding</keyword>
<evidence type="ECO:0000256" key="1">
    <source>
        <dbReference type="ARBA" id="ARBA00023125"/>
    </source>
</evidence>
<evidence type="ECO:0000259" key="3">
    <source>
        <dbReference type="Pfam" id="PF18291"/>
    </source>
</evidence>
<protein>
    <submittedName>
        <fullName evidence="4">Histone-like DNA-binding protein</fullName>
    </submittedName>
</protein>
<accession>A0ABR6KG23</accession>
<evidence type="ECO:0000313" key="5">
    <source>
        <dbReference type="Proteomes" id="UP000533637"/>
    </source>
</evidence>
<evidence type="ECO:0000313" key="4">
    <source>
        <dbReference type="EMBL" id="MBB4620454.1"/>
    </source>
</evidence>
<sequence length="154" mass="16990">MALKYVVKKTVFGFDKTKTTKYVARPLPAGTVNYSALCDQVTKLGIVVPRSVVRMVIDSLVEVLEYNLANHMSVKLGDFGTLRLRFSCKSQDSEEAVNAETLRHRKIIFTPGASFKNMFRDVSIRKFEISKNNETGLGSGSSGSHPGNEGISLE</sequence>
<keyword evidence="5" id="KW-1185">Reference proteome</keyword>
<feature type="domain" description="HU" evidence="3">
    <location>
        <begin position="1"/>
        <end position="126"/>
    </location>
</feature>
<dbReference type="Pfam" id="PF18291">
    <property type="entry name" value="HU-HIG"/>
    <property type="match status" value="1"/>
</dbReference>
<dbReference type="InterPro" id="IPR041607">
    <property type="entry name" value="HU-HIG"/>
</dbReference>
<evidence type="ECO:0000256" key="2">
    <source>
        <dbReference type="SAM" id="MobiDB-lite"/>
    </source>
</evidence>
<dbReference type="Proteomes" id="UP000533637">
    <property type="component" value="Unassembled WGS sequence"/>
</dbReference>
<dbReference type="EMBL" id="JACHOC010000001">
    <property type="protein sequence ID" value="MBB4620454.1"/>
    <property type="molecule type" value="Genomic_DNA"/>
</dbReference>
<feature type="region of interest" description="Disordered" evidence="2">
    <location>
        <begin position="135"/>
        <end position="154"/>
    </location>
</feature>
<name>A0ABR6KG23_9BACT</name>
<proteinExistence type="predicted"/>
<gene>
    <name evidence="4" type="ORF">GGQ57_000328</name>
</gene>
<dbReference type="InterPro" id="IPR010992">
    <property type="entry name" value="IHF-like_DNA-bd_dom_sf"/>
</dbReference>
<dbReference type="Gene3D" id="4.10.520.10">
    <property type="entry name" value="IHF-like DNA-binding proteins"/>
    <property type="match status" value="1"/>
</dbReference>
<dbReference type="RefSeq" id="WP_183668528.1">
    <property type="nucleotide sequence ID" value="NZ_BMPB01000010.1"/>
</dbReference>